<comment type="caution">
    <text evidence="7">The sequence shown here is derived from an EMBL/GenBank/DDBJ whole genome shotgun (WGS) entry which is preliminary data.</text>
</comment>
<evidence type="ECO:0000313" key="8">
    <source>
        <dbReference type="Proteomes" id="UP001500443"/>
    </source>
</evidence>
<dbReference type="PANTHER" id="PTHR30566">
    <property type="entry name" value="YNAI-RELATED MECHANOSENSITIVE ION CHANNEL"/>
    <property type="match status" value="1"/>
</dbReference>
<evidence type="ECO:0000256" key="2">
    <source>
        <dbReference type="ARBA" id="ARBA00022692"/>
    </source>
</evidence>
<protein>
    <submittedName>
        <fullName evidence="7">Mechanosensitive ion channel</fullName>
    </submittedName>
</protein>
<feature type="transmembrane region" description="Helical" evidence="5">
    <location>
        <begin position="159"/>
        <end position="178"/>
    </location>
</feature>
<feature type="domain" description="Mechanosensitive ion channel MscS" evidence="6">
    <location>
        <begin position="181"/>
        <end position="247"/>
    </location>
</feature>
<evidence type="ECO:0000256" key="5">
    <source>
        <dbReference type="SAM" id="Phobius"/>
    </source>
</evidence>
<evidence type="ECO:0000259" key="6">
    <source>
        <dbReference type="Pfam" id="PF00924"/>
    </source>
</evidence>
<feature type="transmembrane region" description="Helical" evidence="5">
    <location>
        <begin position="132"/>
        <end position="153"/>
    </location>
</feature>
<dbReference type="Proteomes" id="UP001500443">
    <property type="component" value="Unassembled WGS sequence"/>
</dbReference>
<feature type="transmembrane region" description="Helical" evidence="5">
    <location>
        <begin position="85"/>
        <end position="111"/>
    </location>
</feature>
<keyword evidence="2 5" id="KW-0812">Transmembrane</keyword>
<keyword evidence="4 5" id="KW-0472">Membrane</keyword>
<gene>
    <name evidence="7" type="ORF">GCM10009802_51260</name>
</gene>
<evidence type="ECO:0000313" key="7">
    <source>
        <dbReference type="EMBL" id="GAA2140870.1"/>
    </source>
</evidence>
<evidence type="ECO:0000256" key="4">
    <source>
        <dbReference type="ARBA" id="ARBA00023136"/>
    </source>
</evidence>
<dbReference type="RefSeq" id="WP_344292614.1">
    <property type="nucleotide sequence ID" value="NZ_BAAAPF010000225.1"/>
</dbReference>
<sequence length="360" mass="39458">MSTEDVLRPVLVIGGAAAVTAIAGVVVDLLLRRADARHPETPIWGLLRSCRVPLQLAVLTSILMGTYERTDLTHSDDGRAVVDRVLTLLLIASVAWLLTKVLAVAVELTYHRYKAKARDSARRRRVRTQLTLIQRVVMFVICTVAVAAMLLTFPQMRTVGASMLASAGVIGIIVGIAAQSTLGNLFAGLQIAFGDLVRIGDTVVVEGEWGKVEEITLTFLTVKTWDERRITIPVSYFTGQPFENWSRGGAEMTGTVFLHLDHSTPVPALRERLHEVLLGCAHWDGRGWSLVVTDTTPTTMEVRALATARNADALWDLRCLVREELIGWLREKHPYALPKVMTAQAPLDGAPAHAPDVKLP</sequence>
<dbReference type="Gene3D" id="1.10.287.1260">
    <property type="match status" value="1"/>
</dbReference>
<feature type="transmembrane region" description="Helical" evidence="5">
    <location>
        <begin position="43"/>
        <end position="65"/>
    </location>
</feature>
<dbReference type="Gene3D" id="2.30.30.60">
    <property type="match status" value="1"/>
</dbReference>
<dbReference type="Pfam" id="PF00924">
    <property type="entry name" value="MS_channel_2nd"/>
    <property type="match status" value="1"/>
</dbReference>
<evidence type="ECO:0000256" key="1">
    <source>
        <dbReference type="ARBA" id="ARBA00004370"/>
    </source>
</evidence>
<keyword evidence="3 5" id="KW-1133">Transmembrane helix</keyword>
<accession>A0ABN2ZE67</accession>
<name>A0ABN2ZE67_9ACTN</name>
<dbReference type="InterPro" id="IPR006685">
    <property type="entry name" value="MscS_channel_2nd"/>
</dbReference>
<reference evidence="7 8" key="1">
    <citation type="journal article" date="2019" name="Int. J. Syst. Evol. Microbiol.">
        <title>The Global Catalogue of Microorganisms (GCM) 10K type strain sequencing project: providing services to taxonomists for standard genome sequencing and annotation.</title>
        <authorList>
            <consortium name="The Broad Institute Genomics Platform"/>
            <consortium name="The Broad Institute Genome Sequencing Center for Infectious Disease"/>
            <person name="Wu L."/>
            <person name="Ma J."/>
        </authorList>
    </citation>
    <scope>NUCLEOTIDE SEQUENCE [LARGE SCALE GENOMIC DNA]</scope>
    <source>
        <strain evidence="7 8">JCM 15481</strain>
    </source>
</reference>
<proteinExistence type="predicted"/>
<keyword evidence="8" id="KW-1185">Reference proteome</keyword>
<dbReference type="InterPro" id="IPR010920">
    <property type="entry name" value="LSM_dom_sf"/>
</dbReference>
<comment type="subcellular location">
    <subcellularLocation>
        <location evidence="1">Membrane</location>
    </subcellularLocation>
</comment>
<dbReference type="SUPFAM" id="SSF50182">
    <property type="entry name" value="Sm-like ribonucleoproteins"/>
    <property type="match status" value="1"/>
</dbReference>
<dbReference type="PANTHER" id="PTHR30566:SF25">
    <property type="entry name" value="INNER MEMBRANE PROTEIN"/>
    <property type="match status" value="1"/>
</dbReference>
<organism evidence="7 8">
    <name type="scientific">Streptomyces synnematoformans</name>
    <dbReference type="NCBI Taxonomy" id="415721"/>
    <lineage>
        <taxon>Bacteria</taxon>
        <taxon>Bacillati</taxon>
        <taxon>Actinomycetota</taxon>
        <taxon>Actinomycetes</taxon>
        <taxon>Kitasatosporales</taxon>
        <taxon>Streptomycetaceae</taxon>
        <taxon>Streptomyces</taxon>
    </lineage>
</organism>
<dbReference type="InterPro" id="IPR023408">
    <property type="entry name" value="MscS_beta-dom_sf"/>
</dbReference>
<evidence type="ECO:0000256" key="3">
    <source>
        <dbReference type="ARBA" id="ARBA00022989"/>
    </source>
</evidence>
<feature type="transmembrane region" description="Helical" evidence="5">
    <location>
        <begin position="6"/>
        <end position="31"/>
    </location>
</feature>
<dbReference type="EMBL" id="BAAAPF010000225">
    <property type="protein sequence ID" value="GAA2140870.1"/>
    <property type="molecule type" value="Genomic_DNA"/>
</dbReference>